<accession>A0ABM8K3C1</accession>
<dbReference type="Gene3D" id="2.180.10.10">
    <property type="entry name" value="RHS repeat-associated core"/>
    <property type="match status" value="1"/>
</dbReference>
<evidence type="ECO:0008006" key="4">
    <source>
        <dbReference type="Google" id="ProtNLM"/>
    </source>
</evidence>
<feature type="compositionally biased region" description="Polar residues" evidence="1">
    <location>
        <begin position="226"/>
        <end position="258"/>
    </location>
</feature>
<proteinExistence type="predicted"/>
<dbReference type="SUPFAM" id="SSF55486">
    <property type="entry name" value="Metalloproteases ('zincins'), catalytic domain"/>
    <property type="match status" value="1"/>
</dbReference>
<feature type="region of interest" description="Disordered" evidence="1">
    <location>
        <begin position="226"/>
        <end position="287"/>
    </location>
</feature>
<dbReference type="Proteomes" id="UP001380186">
    <property type="component" value="Chromosome"/>
</dbReference>
<dbReference type="Gene3D" id="3.40.390.10">
    <property type="entry name" value="Collagenase (Catalytic Domain)"/>
    <property type="match status" value="1"/>
</dbReference>
<dbReference type="InterPro" id="IPR022385">
    <property type="entry name" value="Rhs_assc_core"/>
</dbReference>
<gene>
    <name evidence="2" type="ORF">CRDW_08090</name>
</gene>
<feature type="compositionally biased region" description="Basic and acidic residues" evidence="1">
    <location>
        <begin position="259"/>
        <end position="278"/>
    </location>
</feature>
<keyword evidence="3" id="KW-1185">Reference proteome</keyword>
<evidence type="ECO:0000313" key="3">
    <source>
        <dbReference type="Proteomes" id="UP001380186"/>
    </source>
</evidence>
<dbReference type="RefSeq" id="WP_338614345.1">
    <property type="nucleotide sequence ID" value="NZ_AP029022.1"/>
</dbReference>
<dbReference type="EMBL" id="AP029022">
    <property type="protein sequence ID" value="BEV03435.1"/>
    <property type="molecule type" value="Genomic_DNA"/>
</dbReference>
<dbReference type="PANTHER" id="PTHR32305">
    <property type="match status" value="1"/>
</dbReference>
<dbReference type="InterPro" id="IPR050708">
    <property type="entry name" value="T6SS_VgrG/RHS"/>
</dbReference>
<evidence type="ECO:0000313" key="2">
    <source>
        <dbReference type="EMBL" id="BEV03435.1"/>
    </source>
</evidence>
<reference evidence="2 3" key="1">
    <citation type="journal article" date="2020" name="Microbes Environ.">
        <title>Synthetic bacterial community of duckweed: a simple and stable system to study plant-microbe interactions.</title>
        <authorList>
            <person name="Ishizawa H."/>
            <person name="Tada M."/>
            <person name="Kuroda M."/>
            <person name="Inoue D."/>
            <person name="Futamata H."/>
            <person name="Ike M."/>
        </authorList>
    </citation>
    <scope>NUCLEOTIDE SEQUENCE [LARGE SCALE GENOMIC DNA]</scope>
    <source>
        <strain evidence="2 3">DW100</strain>
    </source>
</reference>
<evidence type="ECO:0000256" key="1">
    <source>
        <dbReference type="SAM" id="MobiDB-lite"/>
    </source>
</evidence>
<protein>
    <recommendedName>
        <fullName evidence="4">RHS repeat-associated core domain-containing protein</fullName>
    </recommendedName>
</protein>
<sequence>MGNTRVSFGRNSAGALEIVDANDYYPFGMNHLKSGNSFFGSSSYKNYKYQGQELQETGFYSFKWRNYMPDVGRFFNIDPLSEKYTYQSHYNFSENRVVDARDLEGLEAVVINDTTIEWRVKIDNKLGYEPSKTLLKDAADVLSQNGLTVKIIEDPKALFTVELAPPIAKSTKDGTIFSNGSTMPDGNVYDGKVTAKNSPRTLAHELGHKAGLPHIFDAESKVPNTTENEKNLMNSGGNPTETLQDTSGTNLTPSQTTDMKNHIRIFNENRERKEKELQKSNPTPNAN</sequence>
<organism evidence="2 3">
    <name type="scientific">Chryseobacterium gambrini</name>
    <dbReference type="NCBI Taxonomy" id="373672"/>
    <lineage>
        <taxon>Bacteria</taxon>
        <taxon>Pseudomonadati</taxon>
        <taxon>Bacteroidota</taxon>
        <taxon>Flavobacteriia</taxon>
        <taxon>Flavobacteriales</taxon>
        <taxon>Weeksellaceae</taxon>
        <taxon>Chryseobacterium group</taxon>
        <taxon>Chryseobacterium</taxon>
    </lineage>
</organism>
<dbReference type="InterPro" id="IPR024079">
    <property type="entry name" value="MetalloPept_cat_dom_sf"/>
</dbReference>
<dbReference type="PANTHER" id="PTHR32305:SF15">
    <property type="entry name" value="PROTEIN RHSA-RELATED"/>
    <property type="match status" value="1"/>
</dbReference>
<name>A0ABM8K3C1_9FLAO</name>
<dbReference type="NCBIfam" id="TIGR03696">
    <property type="entry name" value="Rhs_assc_core"/>
    <property type="match status" value="1"/>
</dbReference>